<sequence>MTIEQTLDTLFQDDPNLPSLPYQAYENVPIHVVWTRTPVQLATGFDSTLATRPDVNPLRNTPFVSKHSEEGAAPYQFSAYEGNTSFRSVASSQAATSSEHLDLKGSVSVGGSFLGASGQAAFCRDVYKNRDANKASIHSTQRVGIIKLAEQPEFTAHARRLLYDPRTRDSFRASYGDYFVAGLCLGADNATFLSSSSGKYVQSEMKDIKVQAKFFGFTKTVYDKHTYEHSDERSFDLTYSGLDTLRAYQETTRATDERAYEVVKARAAQSVADGQGLMARVRRVMDELQLVEGAILTRDQLPEIFRSGLVVELLLMPYAGLKEHAEITVRFVPSVPSVRYM</sequence>
<proteinExistence type="predicted"/>
<dbReference type="OrthoDB" id="3336780at2759"/>
<gene>
    <name evidence="1" type="ORF">MVEN_00148900</name>
</gene>
<dbReference type="AlphaFoldDB" id="A0A8H6YZP6"/>
<evidence type="ECO:0000313" key="1">
    <source>
        <dbReference type="EMBL" id="KAF7368279.1"/>
    </source>
</evidence>
<accession>A0A8H6YZP6</accession>
<evidence type="ECO:0000313" key="2">
    <source>
        <dbReference type="Proteomes" id="UP000620124"/>
    </source>
</evidence>
<organism evidence="1 2">
    <name type="scientific">Mycena venus</name>
    <dbReference type="NCBI Taxonomy" id="2733690"/>
    <lineage>
        <taxon>Eukaryota</taxon>
        <taxon>Fungi</taxon>
        <taxon>Dikarya</taxon>
        <taxon>Basidiomycota</taxon>
        <taxon>Agaricomycotina</taxon>
        <taxon>Agaricomycetes</taxon>
        <taxon>Agaricomycetidae</taxon>
        <taxon>Agaricales</taxon>
        <taxon>Marasmiineae</taxon>
        <taxon>Mycenaceae</taxon>
        <taxon>Mycena</taxon>
    </lineage>
</organism>
<comment type="caution">
    <text evidence="1">The sequence shown here is derived from an EMBL/GenBank/DDBJ whole genome shotgun (WGS) entry which is preliminary data.</text>
</comment>
<protein>
    <submittedName>
        <fullName evidence="1">Uncharacterized protein</fullName>
    </submittedName>
</protein>
<keyword evidence="2" id="KW-1185">Reference proteome</keyword>
<reference evidence="1" key="1">
    <citation type="submission" date="2020-05" db="EMBL/GenBank/DDBJ databases">
        <title>Mycena genomes resolve the evolution of fungal bioluminescence.</title>
        <authorList>
            <person name="Tsai I.J."/>
        </authorList>
    </citation>
    <scope>NUCLEOTIDE SEQUENCE</scope>
    <source>
        <strain evidence="1">CCC161011</strain>
    </source>
</reference>
<dbReference type="Proteomes" id="UP000620124">
    <property type="component" value="Unassembled WGS sequence"/>
</dbReference>
<dbReference type="EMBL" id="JACAZI010000002">
    <property type="protein sequence ID" value="KAF7368279.1"/>
    <property type="molecule type" value="Genomic_DNA"/>
</dbReference>
<name>A0A8H6YZP6_9AGAR</name>